<dbReference type="AlphaFoldDB" id="A0A225V4R5"/>
<organism evidence="1 2">
    <name type="scientific">Phytophthora megakarya</name>
    <dbReference type="NCBI Taxonomy" id="4795"/>
    <lineage>
        <taxon>Eukaryota</taxon>
        <taxon>Sar</taxon>
        <taxon>Stramenopiles</taxon>
        <taxon>Oomycota</taxon>
        <taxon>Peronosporomycetes</taxon>
        <taxon>Peronosporales</taxon>
        <taxon>Peronosporaceae</taxon>
        <taxon>Phytophthora</taxon>
    </lineage>
</organism>
<evidence type="ECO:0000313" key="2">
    <source>
        <dbReference type="Proteomes" id="UP000198211"/>
    </source>
</evidence>
<proteinExistence type="predicted"/>
<protein>
    <submittedName>
        <fullName evidence="1">Uncharacterized protein</fullName>
    </submittedName>
</protein>
<accession>A0A225V4R5</accession>
<reference evidence="2" key="1">
    <citation type="submission" date="2017-03" db="EMBL/GenBank/DDBJ databases">
        <title>Phytopthora megakarya and P. palmivora, two closely related causual agents of cacao black pod achieved similar genome size and gene model numbers by different mechanisms.</title>
        <authorList>
            <person name="Ali S."/>
            <person name="Shao J."/>
            <person name="Larry D.J."/>
            <person name="Kronmiller B."/>
            <person name="Shen D."/>
            <person name="Strem M.D."/>
            <person name="Melnick R.L."/>
            <person name="Guiltinan M.J."/>
            <person name="Tyler B.M."/>
            <person name="Meinhardt L.W."/>
            <person name="Bailey B.A."/>
        </authorList>
    </citation>
    <scope>NUCLEOTIDE SEQUENCE [LARGE SCALE GENOMIC DNA]</scope>
    <source>
        <strain evidence="2">zdho120</strain>
    </source>
</reference>
<comment type="caution">
    <text evidence="1">The sequence shown here is derived from an EMBL/GenBank/DDBJ whole genome shotgun (WGS) entry which is preliminary data.</text>
</comment>
<dbReference type="EMBL" id="NBNE01007590">
    <property type="protein sequence ID" value="OWZ00461.1"/>
    <property type="molecule type" value="Genomic_DNA"/>
</dbReference>
<gene>
    <name evidence="1" type="ORF">PHMEG_00028342</name>
</gene>
<sequence length="86" mass="10325">MMPKFIDEPRHYLHFATTKHWYAEDKFLNTTPRLEGDLLDAFDNAVLSDDNVRMDEEFWVVLYTSSMVVLPVDYNERPQEVLWEIE</sequence>
<keyword evidence="2" id="KW-1185">Reference proteome</keyword>
<dbReference type="OrthoDB" id="129735at2759"/>
<name>A0A225V4R5_9STRA</name>
<dbReference type="Proteomes" id="UP000198211">
    <property type="component" value="Unassembled WGS sequence"/>
</dbReference>
<evidence type="ECO:0000313" key="1">
    <source>
        <dbReference type="EMBL" id="OWZ00461.1"/>
    </source>
</evidence>